<gene>
    <name evidence="2" type="ORF">MMSR116_26360</name>
</gene>
<accession>A0A6B9FUV7</accession>
<reference evidence="2 3" key="2">
    <citation type="journal article" date="2013" name="Genome Announc.">
        <title>Draft Genome Sequence of Methylobacterium mesophilicum Strain SR1.6/6, Isolated from Citrus sinensis.</title>
        <authorList>
            <person name="Marinho Almeida D."/>
            <person name="Dini-Andreote F."/>
            <person name="Camargo Neves A.A."/>
            <person name="Juca Ramos R.T."/>
            <person name="Andreote F.D."/>
            <person name="Carneiro A.R."/>
            <person name="Oliveira de Souza Lima A."/>
            <person name="Caracciolo Gomes de Sa P.H."/>
            <person name="Ribeiro Barbosa M.S."/>
            <person name="Araujo W.L."/>
            <person name="Silva A."/>
        </authorList>
    </citation>
    <scope>NUCLEOTIDE SEQUENCE [LARGE SCALE GENOMIC DNA]</scope>
    <source>
        <strain evidence="2 3">SR1.6/6</strain>
    </source>
</reference>
<comment type="similarity">
    <text evidence="1">Belongs to the SDHAF4 family.</text>
</comment>
<dbReference type="Pfam" id="PF07896">
    <property type="entry name" value="DUF1674"/>
    <property type="match status" value="1"/>
</dbReference>
<organism evidence="2 3">
    <name type="scientific">Methylobacterium mesophilicum SR1.6/6</name>
    <dbReference type="NCBI Taxonomy" id="908290"/>
    <lineage>
        <taxon>Bacteria</taxon>
        <taxon>Pseudomonadati</taxon>
        <taxon>Pseudomonadota</taxon>
        <taxon>Alphaproteobacteria</taxon>
        <taxon>Hyphomicrobiales</taxon>
        <taxon>Methylobacteriaceae</taxon>
        <taxon>Methylobacterium</taxon>
    </lineage>
</organism>
<reference evidence="2 3" key="1">
    <citation type="journal article" date="2012" name="Genet. Mol. Biol.">
        <title>Analysis of 16S rRNA and mxaF genes revealing insights into Methylobacterium niche-specific plant association.</title>
        <authorList>
            <person name="Dourado M.N."/>
            <person name="Andreote F.D."/>
            <person name="Dini-Andreote F."/>
            <person name="Conti R."/>
            <person name="Araujo J.M."/>
            <person name="Araujo W.L."/>
        </authorList>
    </citation>
    <scope>NUCLEOTIDE SEQUENCE [LARGE SCALE GENOMIC DNA]</scope>
    <source>
        <strain evidence="2 3">SR1.6/6</strain>
    </source>
</reference>
<dbReference type="InterPro" id="IPR012875">
    <property type="entry name" value="SDHF4"/>
</dbReference>
<evidence type="ECO:0000313" key="3">
    <source>
        <dbReference type="Proteomes" id="UP000012488"/>
    </source>
</evidence>
<protein>
    <submittedName>
        <fullName evidence="2">DUF1674 domain-containing protein</fullName>
    </submittedName>
</protein>
<sequence length="55" mass="5910">MSPAAQRALAEAAERRAAIDARAAAISAKPERQGRGGLEPVRYDDWEVKGLAVDF</sequence>
<evidence type="ECO:0000256" key="1">
    <source>
        <dbReference type="ARBA" id="ARBA00005701"/>
    </source>
</evidence>
<dbReference type="AlphaFoldDB" id="A0A6B9FUV7"/>
<dbReference type="Proteomes" id="UP000012488">
    <property type="component" value="Chromosome"/>
</dbReference>
<proteinExistence type="inferred from homology"/>
<name>A0A6B9FUV7_9HYPH</name>
<evidence type="ECO:0000313" key="2">
    <source>
        <dbReference type="EMBL" id="QGY06361.1"/>
    </source>
</evidence>
<dbReference type="EMBL" id="CP043538">
    <property type="protein sequence ID" value="QGY06361.1"/>
    <property type="molecule type" value="Genomic_DNA"/>
</dbReference>
<dbReference type="KEGG" id="mmes:MMSR116_26360"/>